<sequence>MRANTVPLFGKLSKIIRDSVMFKRGVVVVKDSRSITTKTNPSISASVGTRSRNDALAAHAFEARRNKTFKTWINHVLASEIFETFIKPKTGASARVLALESAEFNTITAFKRQGVCESLMHVPNPCVRVCGAIRDAFPGVNVTGDTVGELIERTPHKYDVVFLDYMCTTGGNSMTQPLRDIKHLFGRKLLSTPAILATTFSQRNSTETRQEKLVRTVFESALANGYRMSQSYHPAMRVTAYLVREANGASMPKMQALCEPSLSESEEPKVARKRKAESNEPKAARKCKIESEEPNVARKRTRQCKSDADLVGKCIVWQGEKVESGKRSPQRFYGKVESRIRGDVYRVVWRNMVNVSMDSKRTRETLSPALISNAADAPYGSWHLIYGGK</sequence>
<comment type="caution">
    <text evidence="2">The sequence shown here is derived from an EMBL/GenBank/DDBJ whole genome shotgun (WGS) entry which is preliminary data.</text>
</comment>
<reference evidence="2" key="1">
    <citation type="submission" date="2021-02" db="EMBL/GenBank/DDBJ databases">
        <title>First Annotated Genome of the Yellow-green Alga Tribonema minus.</title>
        <authorList>
            <person name="Mahan K.M."/>
        </authorList>
    </citation>
    <scope>NUCLEOTIDE SEQUENCE</scope>
    <source>
        <strain evidence="2">UTEX B ZZ1240</strain>
    </source>
</reference>
<dbReference type="AlphaFoldDB" id="A0A836CIC5"/>
<proteinExistence type="predicted"/>
<organism evidence="2 3">
    <name type="scientific">Tribonema minus</name>
    <dbReference type="NCBI Taxonomy" id="303371"/>
    <lineage>
        <taxon>Eukaryota</taxon>
        <taxon>Sar</taxon>
        <taxon>Stramenopiles</taxon>
        <taxon>Ochrophyta</taxon>
        <taxon>PX clade</taxon>
        <taxon>Xanthophyceae</taxon>
        <taxon>Tribonematales</taxon>
        <taxon>Tribonemataceae</taxon>
        <taxon>Tribonema</taxon>
    </lineage>
</organism>
<evidence type="ECO:0000313" key="3">
    <source>
        <dbReference type="Proteomes" id="UP000664859"/>
    </source>
</evidence>
<gene>
    <name evidence="2" type="ORF">JKP88DRAFT_272625</name>
</gene>
<dbReference type="EMBL" id="JAFCMP010000112">
    <property type="protein sequence ID" value="KAG5186338.1"/>
    <property type="molecule type" value="Genomic_DNA"/>
</dbReference>
<accession>A0A836CIC5</accession>
<name>A0A836CIC5_9STRA</name>
<evidence type="ECO:0000256" key="1">
    <source>
        <dbReference type="SAM" id="MobiDB-lite"/>
    </source>
</evidence>
<evidence type="ECO:0000313" key="2">
    <source>
        <dbReference type="EMBL" id="KAG5186338.1"/>
    </source>
</evidence>
<feature type="region of interest" description="Disordered" evidence="1">
    <location>
        <begin position="259"/>
        <end position="293"/>
    </location>
</feature>
<protein>
    <submittedName>
        <fullName evidence="2">Uncharacterized protein</fullName>
    </submittedName>
</protein>
<dbReference type="Proteomes" id="UP000664859">
    <property type="component" value="Unassembled WGS sequence"/>
</dbReference>
<feature type="compositionally biased region" description="Basic and acidic residues" evidence="1">
    <location>
        <begin position="266"/>
        <end position="291"/>
    </location>
</feature>
<keyword evidence="3" id="KW-1185">Reference proteome</keyword>